<keyword evidence="3" id="KW-1185">Reference proteome</keyword>
<reference evidence="2" key="1">
    <citation type="journal article" date="2020" name="Phytopathology">
        <title>Genome sequence and comparative analysis of Colletotrichum gloeosporioides isolated from Liriodendron leaves.</title>
        <authorList>
            <person name="Fu F.F."/>
            <person name="Hao Z."/>
            <person name="Wang P."/>
            <person name="Lu Y."/>
            <person name="Xue L.J."/>
            <person name="Wei G."/>
            <person name="Tian Y."/>
            <person name="Baishi H."/>
            <person name="Xu H."/>
            <person name="Shi J."/>
            <person name="Cheng T."/>
            <person name="Wang G."/>
            <person name="Yi Y."/>
            <person name="Chen J."/>
        </authorList>
    </citation>
    <scope>NUCLEOTIDE SEQUENCE</scope>
    <source>
        <strain evidence="2">Lc1</strain>
    </source>
</reference>
<evidence type="ECO:0000313" key="3">
    <source>
        <dbReference type="Proteomes" id="UP000613401"/>
    </source>
</evidence>
<accession>A0A8H4CH91</accession>
<protein>
    <recommendedName>
        <fullName evidence="1">LysM domain-containing protein</fullName>
    </recommendedName>
</protein>
<dbReference type="InterPro" id="IPR018392">
    <property type="entry name" value="LysM"/>
</dbReference>
<comment type="caution">
    <text evidence="2">The sequence shown here is derived from an EMBL/GenBank/DDBJ whole genome shotgun (WGS) entry which is preliminary data.</text>
</comment>
<sequence length="174" mass="19101">MTASGQAIAEGLLWANRFLCIQDESGVCLPEFYDGEKELCSDRDLTFAATIVSTDYGRGHVDEESFQELLSSYPAPANSYTSSYTQPPPSLTPTCRGTTITVQEGDTCEPISRANSVATDRNIADKYMDYSCRELVVGMKLCIQDTCTIAQIQQGQTYEDRTSSKGFTIVQLTS</sequence>
<name>A0A8H4CH91_COLGL</name>
<feature type="domain" description="LysM" evidence="1">
    <location>
        <begin position="98"/>
        <end position="143"/>
    </location>
</feature>
<dbReference type="GeneID" id="69018767"/>
<evidence type="ECO:0000313" key="2">
    <source>
        <dbReference type="EMBL" id="KAF3803804.1"/>
    </source>
</evidence>
<dbReference type="AlphaFoldDB" id="A0A8H4CH91"/>
<proteinExistence type="predicted"/>
<dbReference type="Proteomes" id="UP000613401">
    <property type="component" value="Unassembled WGS sequence"/>
</dbReference>
<evidence type="ECO:0000259" key="1">
    <source>
        <dbReference type="PROSITE" id="PS51782"/>
    </source>
</evidence>
<gene>
    <name evidence="2" type="ORF">GCG54_00011641</name>
</gene>
<dbReference type="RefSeq" id="XP_045262963.1">
    <property type="nucleotide sequence ID" value="XM_045411542.1"/>
</dbReference>
<reference evidence="2" key="2">
    <citation type="submission" date="2020-03" db="EMBL/GenBank/DDBJ databases">
        <authorList>
            <person name="Fu F.-F."/>
            <person name="Chen J."/>
        </authorList>
    </citation>
    <scope>NUCLEOTIDE SEQUENCE</scope>
    <source>
        <strain evidence="2">Lc1</strain>
    </source>
</reference>
<dbReference type="EMBL" id="WVTB01000053">
    <property type="protein sequence ID" value="KAF3803804.1"/>
    <property type="molecule type" value="Genomic_DNA"/>
</dbReference>
<organism evidence="2 3">
    <name type="scientific">Colletotrichum gloeosporioides</name>
    <name type="common">Anthracnose fungus</name>
    <name type="synonym">Glomerella cingulata</name>
    <dbReference type="NCBI Taxonomy" id="474922"/>
    <lineage>
        <taxon>Eukaryota</taxon>
        <taxon>Fungi</taxon>
        <taxon>Dikarya</taxon>
        <taxon>Ascomycota</taxon>
        <taxon>Pezizomycotina</taxon>
        <taxon>Sordariomycetes</taxon>
        <taxon>Hypocreomycetidae</taxon>
        <taxon>Glomerellales</taxon>
        <taxon>Glomerellaceae</taxon>
        <taxon>Colletotrichum</taxon>
        <taxon>Colletotrichum gloeosporioides species complex</taxon>
    </lineage>
</organism>
<dbReference type="PROSITE" id="PS51782">
    <property type="entry name" value="LYSM"/>
    <property type="match status" value="1"/>
</dbReference>